<evidence type="ECO:0000256" key="3">
    <source>
        <dbReference type="ARBA" id="ARBA00005043"/>
    </source>
</evidence>
<dbReference type="STRING" id="418985.A0A1V9XQ78"/>
<evidence type="ECO:0000256" key="5">
    <source>
        <dbReference type="ARBA" id="ARBA00020264"/>
    </source>
</evidence>
<evidence type="ECO:0000256" key="6">
    <source>
        <dbReference type="ARBA" id="ARBA00022490"/>
    </source>
</evidence>
<dbReference type="GO" id="GO:0002098">
    <property type="term" value="P:tRNA wobble uridine modification"/>
    <property type="evidence" value="ECO:0007669"/>
    <property type="project" value="InterPro"/>
</dbReference>
<keyword evidence="6" id="KW-0963">Cytoplasm</keyword>
<dbReference type="GO" id="GO:0033588">
    <property type="term" value="C:elongator holoenzyme complex"/>
    <property type="evidence" value="ECO:0007669"/>
    <property type="project" value="InterPro"/>
</dbReference>
<dbReference type="GO" id="GO:0000049">
    <property type="term" value="F:tRNA binding"/>
    <property type="evidence" value="ECO:0007669"/>
    <property type="project" value="TreeGrafter"/>
</dbReference>
<evidence type="ECO:0000256" key="7">
    <source>
        <dbReference type="ARBA" id="ARBA00022694"/>
    </source>
</evidence>
<feature type="region of interest" description="Disordered" evidence="9">
    <location>
        <begin position="230"/>
        <end position="250"/>
    </location>
</feature>
<dbReference type="UniPathway" id="UPA00988"/>
<dbReference type="Pfam" id="PF10483">
    <property type="entry name" value="Elong_Iki1"/>
    <property type="match status" value="1"/>
</dbReference>
<sequence length="250" mass="28210">MAEQILDGQDIRGLFLIIEDSQQNALVLLKLYCEKLKIKNYNLQIFNASRPDILQPTDLSVAWPPVIDKVQSTVLVLHGIELLLALGGTNFERFVRDALEWLSRDNVSQVVCVVNRELTDANEMRKLEYICCQRLDILSRKADLFIVETLWKKPRGKAIVQKEELDIAGGTLVKGTVIKDVCAIGETPRPTVSVSDMLAGLTFNVNTSGEEKKEKDQLVLPYTEAGEINYTLDRDDDFDEEDDPDDDLNI</sequence>
<dbReference type="PANTHER" id="PTHR15641">
    <property type="entry name" value="ELONGATOR COMPLEX PROTEIN 5"/>
    <property type="match status" value="1"/>
</dbReference>
<name>A0A1V9XQ78_9ACAR</name>
<dbReference type="EMBL" id="MNPL01006039">
    <property type="protein sequence ID" value="OQR75645.1"/>
    <property type="molecule type" value="Genomic_DNA"/>
</dbReference>
<comment type="caution">
    <text evidence="10">The sequence shown here is derived from an EMBL/GenBank/DDBJ whole genome shotgun (WGS) entry which is preliminary data.</text>
</comment>
<comment type="subcellular location">
    <subcellularLocation>
        <location evidence="2">Cytoplasm</location>
    </subcellularLocation>
    <subcellularLocation>
        <location evidence="1">Nucleus</location>
    </subcellularLocation>
</comment>
<comment type="similarity">
    <text evidence="4">Belongs to the ELP5 family.</text>
</comment>
<dbReference type="GO" id="GO:0005634">
    <property type="term" value="C:nucleus"/>
    <property type="evidence" value="ECO:0007669"/>
    <property type="project" value="UniProtKB-SubCell"/>
</dbReference>
<protein>
    <recommendedName>
        <fullName evidence="5">Elongator complex protein 5</fullName>
    </recommendedName>
</protein>
<keyword evidence="8" id="KW-0539">Nucleus</keyword>
<dbReference type="InParanoid" id="A0A1V9XQ78"/>
<dbReference type="OrthoDB" id="166907at2759"/>
<feature type="compositionally biased region" description="Acidic residues" evidence="9">
    <location>
        <begin position="234"/>
        <end position="250"/>
    </location>
</feature>
<dbReference type="InterPro" id="IPR019519">
    <property type="entry name" value="Elp5"/>
</dbReference>
<evidence type="ECO:0000256" key="2">
    <source>
        <dbReference type="ARBA" id="ARBA00004496"/>
    </source>
</evidence>
<accession>A0A1V9XQ78</accession>
<dbReference type="Proteomes" id="UP000192247">
    <property type="component" value="Unassembled WGS sequence"/>
</dbReference>
<evidence type="ECO:0000313" key="10">
    <source>
        <dbReference type="EMBL" id="OQR75645.1"/>
    </source>
</evidence>
<keyword evidence="11" id="KW-1185">Reference proteome</keyword>
<evidence type="ECO:0000256" key="1">
    <source>
        <dbReference type="ARBA" id="ARBA00004123"/>
    </source>
</evidence>
<evidence type="ECO:0000256" key="4">
    <source>
        <dbReference type="ARBA" id="ARBA00009567"/>
    </source>
</evidence>
<evidence type="ECO:0000256" key="8">
    <source>
        <dbReference type="ARBA" id="ARBA00023242"/>
    </source>
</evidence>
<evidence type="ECO:0000313" key="11">
    <source>
        <dbReference type="Proteomes" id="UP000192247"/>
    </source>
</evidence>
<evidence type="ECO:0000256" key="9">
    <source>
        <dbReference type="SAM" id="MobiDB-lite"/>
    </source>
</evidence>
<gene>
    <name evidence="10" type="ORF">BIW11_08283</name>
</gene>
<comment type="pathway">
    <text evidence="3">tRNA modification; 5-methoxycarbonylmethyl-2-thiouridine-tRNA biosynthesis.</text>
</comment>
<proteinExistence type="inferred from homology"/>
<dbReference type="AlphaFoldDB" id="A0A1V9XQ78"/>
<organism evidence="10 11">
    <name type="scientific">Tropilaelaps mercedesae</name>
    <dbReference type="NCBI Taxonomy" id="418985"/>
    <lineage>
        <taxon>Eukaryota</taxon>
        <taxon>Metazoa</taxon>
        <taxon>Ecdysozoa</taxon>
        <taxon>Arthropoda</taxon>
        <taxon>Chelicerata</taxon>
        <taxon>Arachnida</taxon>
        <taxon>Acari</taxon>
        <taxon>Parasitiformes</taxon>
        <taxon>Mesostigmata</taxon>
        <taxon>Gamasina</taxon>
        <taxon>Dermanyssoidea</taxon>
        <taxon>Laelapidae</taxon>
        <taxon>Tropilaelaps</taxon>
    </lineage>
</organism>
<reference evidence="10 11" key="1">
    <citation type="journal article" date="2017" name="Gigascience">
        <title>Draft genome of the honey bee ectoparasitic mite, Tropilaelaps mercedesae, is shaped by the parasitic life history.</title>
        <authorList>
            <person name="Dong X."/>
            <person name="Armstrong S.D."/>
            <person name="Xia D."/>
            <person name="Makepeace B.L."/>
            <person name="Darby A.C."/>
            <person name="Kadowaki T."/>
        </authorList>
    </citation>
    <scope>NUCLEOTIDE SEQUENCE [LARGE SCALE GENOMIC DNA]</scope>
    <source>
        <strain evidence="10">Wuxi-XJTLU</strain>
    </source>
</reference>
<dbReference type="GO" id="GO:0005829">
    <property type="term" value="C:cytosol"/>
    <property type="evidence" value="ECO:0007669"/>
    <property type="project" value="TreeGrafter"/>
</dbReference>
<dbReference type="PANTHER" id="PTHR15641:SF1">
    <property type="entry name" value="ELONGATOR COMPLEX PROTEIN 5"/>
    <property type="match status" value="1"/>
</dbReference>
<keyword evidence="7" id="KW-0819">tRNA processing</keyword>